<dbReference type="PANTHER" id="PTHR45749:SF23">
    <property type="entry name" value="ZINC FINGER MYM-TYPE PROTEIN 1-LIKE"/>
    <property type="match status" value="1"/>
</dbReference>
<dbReference type="GeneID" id="116416697"/>
<proteinExistence type="predicted"/>
<evidence type="ECO:0008006" key="3">
    <source>
        <dbReference type="Google" id="ProtNLM"/>
    </source>
</evidence>
<accession>A0A7M7T878</accession>
<dbReference type="PANTHER" id="PTHR45749">
    <property type="match status" value="1"/>
</dbReference>
<evidence type="ECO:0000313" key="1">
    <source>
        <dbReference type="EnsemblMetazoa" id="XP_031781758"/>
    </source>
</evidence>
<dbReference type="SMR" id="A0A7M7T878"/>
<organism evidence="1 2">
    <name type="scientific">Nasonia vitripennis</name>
    <name type="common">Parasitic wasp</name>
    <dbReference type="NCBI Taxonomy" id="7425"/>
    <lineage>
        <taxon>Eukaryota</taxon>
        <taxon>Metazoa</taxon>
        <taxon>Ecdysozoa</taxon>
        <taxon>Arthropoda</taxon>
        <taxon>Hexapoda</taxon>
        <taxon>Insecta</taxon>
        <taxon>Pterygota</taxon>
        <taxon>Neoptera</taxon>
        <taxon>Endopterygota</taxon>
        <taxon>Hymenoptera</taxon>
        <taxon>Apocrita</taxon>
        <taxon>Proctotrupomorpha</taxon>
        <taxon>Chalcidoidea</taxon>
        <taxon>Pteromalidae</taxon>
        <taxon>Pteromalinae</taxon>
        <taxon>Nasonia</taxon>
    </lineage>
</organism>
<protein>
    <recommendedName>
        <fullName evidence="3">TTF-type domain-containing protein</fullName>
    </recommendedName>
</protein>
<keyword evidence="2" id="KW-1185">Reference proteome</keyword>
<evidence type="ECO:0000313" key="2">
    <source>
        <dbReference type="Proteomes" id="UP000002358"/>
    </source>
</evidence>
<reference evidence="1" key="1">
    <citation type="submission" date="2021-01" db="UniProtKB">
        <authorList>
            <consortium name="EnsemblMetazoa"/>
        </authorList>
    </citation>
    <scope>IDENTIFICATION</scope>
</reference>
<dbReference type="AlphaFoldDB" id="A0A7M7T878"/>
<dbReference type="EnsemblMetazoa" id="XM_031925898">
    <property type="protein sequence ID" value="XP_031781758"/>
    <property type="gene ID" value="LOC116416697"/>
</dbReference>
<sequence length="278" mass="32307">MHRDPILIVGADLRYSHSHQCKFSSEHNTTIIAITSKEKTTNKDDLFPADTNESEVVYMDESVILEDNPKTDTVKQDPALWPLHFTDAERSKYCEKDSTFFQNKNSDFKNSVRKCKNQNRFFNPKHFTRALNNGEKCERKWLLYSESTGNVLCYTCKLFGVDHENSFVTGFSNWKKTNLSISAHENSSEHKQNMMTWIERMRATERIDINLMTVMESEIKHWTEILKRVVAVIKFISERGLAFRGTHEDIGSPDNGNYLGILELISDFDPFLKEHIIL</sequence>
<name>A0A7M7T878_NASVI</name>
<dbReference type="Proteomes" id="UP000002358">
    <property type="component" value="Unassembled WGS sequence"/>
</dbReference>
<dbReference type="RefSeq" id="XP_031781758.1">
    <property type="nucleotide sequence ID" value="XM_031925898.1"/>
</dbReference>